<evidence type="ECO:0000256" key="2">
    <source>
        <dbReference type="SAM" id="SignalP"/>
    </source>
</evidence>
<evidence type="ECO:0000313" key="3">
    <source>
        <dbReference type="EMBL" id="QIV83953.1"/>
    </source>
</evidence>
<organism evidence="3 4">
    <name type="scientific">Mycolicibacterium frederiksbergense</name>
    <dbReference type="NCBI Taxonomy" id="117567"/>
    <lineage>
        <taxon>Bacteria</taxon>
        <taxon>Bacillati</taxon>
        <taxon>Actinomycetota</taxon>
        <taxon>Actinomycetes</taxon>
        <taxon>Mycobacteriales</taxon>
        <taxon>Mycobacteriaceae</taxon>
        <taxon>Mycolicibacterium</taxon>
    </lineage>
</organism>
<feature type="transmembrane region" description="Helical" evidence="1">
    <location>
        <begin position="153"/>
        <end position="172"/>
    </location>
</feature>
<accession>A0A6H0S8W8</accession>
<keyword evidence="1" id="KW-0812">Transmembrane</keyword>
<dbReference type="KEGG" id="mfre:EXE63_26035"/>
<keyword evidence="1" id="KW-1133">Transmembrane helix</keyword>
<feature type="transmembrane region" description="Helical" evidence="1">
    <location>
        <begin position="178"/>
        <end position="194"/>
    </location>
</feature>
<keyword evidence="4" id="KW-1185">Reference proteome</keyword>
<keyword evidence="1" id="KW-0472">Membrane</keyword>
<dbReference type="EMBL" id="CP038799">
    <property type="protein sequence ID" value="QIV83953.1"/>
    <property type="molecule type" value="Genomic_DNA"/>
</dbReference>
<evidence type="ECO:0000313" key="4">
    <source>
        <dbReference type="Proteomes" id="UP000501849"/>
    </source>
</evidence>
<dbReference type="RefSeq" id="WP_168144314.1">
    <property type="nucleotide sequence ID" value="NZ_CP038799.1"/>
</dbReference>
<dbReference type="Pfam" id="PF06197">
    <property type="entry name" value="DUF998"/>
    <property type="match status" value="1"/>
</dbReference>
<protein>
    <submittedName>
        <fullName evidence="3">DUF998 domain-containing protein</fullName>
    </submittedName>
</protein>
<reference evidence="3 4" key="1">
    <citation type="submission" date="2019-04" db="EMBL/GenBank/DDBJ databases">
        <title>Draft, Whole-Genome Sequence of the Anthracene-degrading Mycobacterium frederiksbergense LB501T, Isolated from a Polycyclic Aromatic Hydrocarbon (PAH)-Contaminated Soil.</title>
        <authorList>
            <person name="Augelletti F."/>
        </authorList>
    </citation>
    <scope>NUCLEOTIDE SEQUENCE [LARGE SCALE GENOMIC DNA]</scope>
    <source>
        <strain evidence="3 4">LB 501T</strain>
    </source>
</reference>
<gene>
    <name evidence="3" type="ORF">EXE63_26035</name>
</gene>
<feature type="signal peptide" evidence="2">
    <location>
        <begin position="1"/>
        <end position="28"/>
    </location>
</feature>
<feature type="transmembrane region" description="Helical" evidence="1">
    <location>
        <begin position="60"/>
        <end position="84"/>
    </location>
</feature>
<dbReference type="AlphaFoldDB" id="A0A6H0S8W8"/>
<feature type="chain" id="PRO_5039415402" evidence="2">
    <location>
        <begin position="29"/>
        <end position="205"/>
    </location>
</feature>
<keyword evidence="2" id="KW-0732">Signal</keyword>
<proteinExistence type="predicted"/>
<feature type="transmembrane region" description="Helical" evidence="1">
    <location>
        <begin position="118"/>
        <end position="141"/>
    </location>
</feature>
<dbReference type="Proteomes" id="UP000501849">
    <property type="component" value="Chromosome"/>
</dbReference>
<dbReference type="InterPro" id="IPR009339">
    <property type="entry name" value="DUF998"/>
</dbReference>
<sequence length="205" mass="20818">MRTFWNTVSAKGGLAALLWLLAAAGYLAAEASAAVALPGYRYGTDYISTLGDPTVSPQAPLMNAAFAFQGVCFAVAAALFATAAPRSRNRLWFLVFAGANGIGNVLIAVVHSGQGNPWHVIGAVLAIVGGNAAALAGSGLLASTAYRATSITLGASGLLCLLAVGVGANPVGLWERGSVYPIFAWQILTALVLLRRQAGSASSIS</sequence>
<evidence type="ECO:0000256" key="1">
    <source>
        <dbReference type="SAM" id="Phobius"/>
    </source>
</evidence>
<name>A0A6H0S8W8_9MYCO</name>
<feature type="transmembrane region" description="Helical" evidence="1">
    <location>
        <begin position="91"/>
        <end position="112"/>
    </location>
</feature>